<keyword evidence="2" id="KW-1185">Reference proteome</keyword>
<protein>
    <submittedName>
        <fullName evidence="1">Uncharacterized protein</fullName>
    </submittedName>
</protein>
<name>A0A0V0T4S4_9BILA</name>
<evidence type="ECO:0000313" key="2">
    <source>
        <dbReference type="Proteomes" id="UP000055048"/>
    </source>
</evidence>
<dbReference type="EMBL" id="JYDJ01000637">
    <property type="protein sequence ID" value="KRX34084.1"/>
    <property type="molecule type" value="Genomic_DNA"/>
</dbReference>
<accession>A0A0V0T4S4</accession>
<sequence>MPDLPHTYPLIVLPGCASGFSYFSSLPLLSLHDLPPQALPEAMPQGIKKFAYSLRLRLRHFIAQYLPSGRVYANFSIAWGNLAPGVARGYAPGHKKICIFPQATP</sequence>
<dbReference type="Proteomes" id="UP000055048">
    <property type="component" value="Unassembled WGS sequence"/>
</dbReference>
<reference evidence="1 2" key="1">
    <citation type="submission" date="2015-01" db="EMBL/GenBank/DDBJ databases">
        <title>Evolution of Trichinella species and genotypes.</title>
        <authorList>
            <person name="Korhonen P.K."/>
            <person name="Edoardo P."/>
            <person name="Giuseppe L.R."/>
            <person name="Gasser R.B."/>
        </authorList>
    </citation>
    <scope>NUCLEOTIDE SEQUENCE [LARGE SCALE GENOMIC DNA]</scope>
    <source>
        <strain evidence="1">ISS417</strain>
    </source>
</reference>
<dbReference type="AlphaFoldDB" id="A0A0V0T4S4"/>
<gene>
    <name evidence="1" type="ORF">T05_12520</name>
</gene>
<proteinExistence type="predicted"/>
<evidence type="ECO:0000313" key="1">
    <source>
        <dbReference type="EMBL" id="KRX34084.1"/>
    </source>
</evidence>
<comment type="caution">
    <text evidence="1">The sequence shown here is derived from an EMBL/GenBank/DDBJ whole genome shotgun (WGS) entry which is preliminary data.</text>
</comment>
<organism evidence="1 2">
    <name type="scientific">Trichinella murrelli</name>
    <dbReference type="NCBI Taxonomy" id="144512"/>
    <lineage>
        <taxon>Eukaryota</taxon>
        <taxon>Metazoa</taxon>
        <taxon>Ecdysozoa</taxon>
        <taxon>Nematoda</taxon>
        <taxon>Enoplea</taxon>
        <taxon>Dorylaimia</taxon>
        <taxon>Trichinellida</taxon>
        <taxon>Trichinellidae</taxon>
        <taxon>Trichinella</taxon>
    </lineage>
</organism>